<evidence type="ECO:0000256" key="8">
    <source>
        <dbReference type="ARBA" id="ARBA00022728"/>
    </source>
</evidence>
<dbReference type="GO" id="GO:0000398">
    <property type="term" value="P:mRNA splicing, via spliceosome"/>
    <property type="evidence" value="ECO:0007669"/>
    <property type="project" value="InterPro"/>
</dbReference>
<dbReference type="FunFam" id="3.30.70.330:FF:000105">
    <property type="entry name" value="HIV Tat-specific factor 1 homolog"/>
    <property type="match status" value="1"/>
</dbReference>
<comment type="subcellular location">
    <subcellularLocation>
        <location evidence="2">Chromosome</location>
    </subcellularLocation>
    <subcellularLocation>
        <location evidence="1">Nucleus</location>
    </subcellularLocation>
</comment>
<keyword evidence="19" id="KW-0539">Nucleus</keyword>
<evidence type="ECO:0000256" key="19">
    <source>
        <dbReference type="ARBA" id="ARBA00023242"/>
    </source>
</evidence>
<evidence type="ECO:0000256" key="14">
    <source>
        <dbReference type="ARBA" id="ARBA00023015"/>
    </source>
</evidence>
<dbReference type="CDD" id="cd12282">
    <property type="entry name" value="RRM2_TatSF1_like"/>
    <property type="match status" value="1"/>
</dbReference>
<gene>
    <name evidence="25" type="ORF">SSS_5025</name>
</gene>
<dbReference type="InterPro" id="IPR034392">
    <property type="entry name" value="TatSF1-like_RRM1"/>
</dbReference>
<dbReference type="InterPro" id="IPR034393">
    <property type="entry name" value="TatSF1-like"/>
</dbReference>
<evidence type="ECO:0000256" key="10">
    <source>
        <dbReference type="ARBA" id="ARBA00022763"/>
    </source>
</evidence>
<feature type="domain" description="RRM" evidence="24">
    <location>
        <begin position="148"/>
        <end position="232"/>
    </location>
</feature>
<keyword evidence="12 22" id="KW-0694">RNA-binding</keyword>
<accession>A0A834R425</accession>
<dbReference type="EMBL" id="WVUK01000064">
    <property type="protein sequence ID" value="KAF7489513.1"/>
    <property type="molecule type" value="Genomic_DNA"/>
</dbReference>
<dbReference type="Proteomes" id="UP000070412">
    <property type="component" value="Unassembled WGS sequence"/>
</dbReference>
<reference evidence="26" key="3">
    <citation type="submission" date="2022-06" db="UniProtKB">
        <authorList>
            <consortium name="EnsemblMetazoa"/>
        </authorList>
    </citation>
    <scope>IDENTIFICATION</scope>
</reference>
<comment type="similarity">
    <text evidence="3">Belongs to the HTATSF1 family.</text>
</comment>
<dbReference type="PROSITE" id="PS50102">
    <property type="entry name" value="RRM"/>
    <property type="match status" value="2"/>
</dbReference>
<dbReference type="SMART" id="SM00360">
    <property type="entry name" value="RRM"/>
    <property type="match status" value="2"/>
</dbReference>
<keyword evidence="16" id="KW-0804">Transcription</keyword>
<evidence type="ECO:0000256" key="4">
    <source>
        <dbReference type="ARBA" id="ARBA00022454"/>
    </source>
</evidence>
<evidence type="ECO:0000256" key="15">
    <source>
        <dbReference type="ARBA" id="ARBA00023159"/>
    </source>
</evidence>
<keyword evidence="9" id="KW-0677">Repeat</keyword>
<evidence type="ECO:0000256" key="13">
    <source>
        <dbReference type="ARBA" id="ARBA00022990"/>
    </source>
</evidence>
<evidence type="ECO:0000256" key="17">
    <source>
        <dbReference type="ARBA" id="ARBA00023187"/>
    </source>
</evidence>
<evidence type="ECO:0000256" key="11">
    <source>
        <dbReference type="ARBA" id="ARBA00022843"/>
    </source>
</evidence>
<evidence type="ECO:0000256" key="18">
    <source>
        <dbReference type="ARBA" id="ARBA00023204"/>
    </source>
</evidence>
<feature type="domain" description="RRM" evidence="24">
    <location>
        <begin position="281"/>
        <end position="360"/>
    </location>
</feature>
<keyword evidence="13" id="KW-0007">Acetylation</keyword>
<keyword evidence="6" id="KW-0597">Phosphoprotein</keyword>
<evidence type="ECO:0000256" key="22">
    <source>
        <dbReference type="PROSITE-ProRule" id="PRU00176"/>
    </source>
</evidence>
<evidence type="ECO:0000256" key="12">
    <source>
        <dbReference type="ARBA" id="ARBA00022884"/>
    </source>
</evidence>
<sequence length="400" mass="47274">MEKNIDAGYDDDFEFQLRQEALEAQRKESNTDVTTSNYSIDGTQYEWDAQKKAWFPKINDDFIAVYLSQYGQFDQTSVDNKFDAITNVISSETRNEDPEKIVEIDQSDSKNESNIDKEPQSSAQTLNRKRKNEQQPPQWFEIEEKHNTNVYVSNLPMDITEDEFITLMKKCGLIMKDDRGQLKIKLYLDECGMPKGDGRCCYIKTESVELALKILDGYFYRDHFIKVERAKFSLKGEYDPSKKPKKKKTNRKDKEKQKKKMDKLFDWRPDKIPGERSKNEKVVVIKNMFDVKIFEKDPKLILEYKSDLQEECEEKCGPVKKVEIFDLHPEGVAMVTFKEFDDADKCVQLMNGRFFAGRKLDSHLWDGKTKYKVQETEEEIEERMKKWDQYLEQQDLEQQK</sequence>
<keyword evidence="15" id="KW-0010">Activator</keyword>
<dbReference type="InterPro" id="IPR000504">
    <property type="entry name" value="RRM_dom"/>
</dbReference>
<dbReference type="OrthoDB" id="10258585at2759"/>
<feature type="compositionally biased region" description="Basic and acidic residues" evidence="23">
    <location>
        <begin position="93"/>
        <end position="119"/>
    </location>
</feature>
<name>A0A834R425_SARSC</name>
<dbReference type="PANTHER" id="PTHR15608">
    <property type="entry name" value="SPLICING FACTOR U2AF-ASSOCIATED PROTEIN 2"/>
    <property type="match status" value="1"/>
</dbReference>
<feature type="region of interest" description="Disordered" evidence="23">
    <location>
        <begin position="238"/>
        <end position="259"/>
    </location>
</feature>
<dbReference type="GO" id="GO:0005684">
    <property type="term" value="C:U2-type spliceosomal complex"/>
    <property type="evidence" value="ECO:0007669"/>
    <property type="project" value="TreeGrafter"/>
</dbReference>
<keyword evidence="18" id="KW-0234">DNA repair</keyword>
<evidence type="ECO:0000256" key="2">
    <source>
        <dbReference type="ARBA" id="ARBA00004286"/>
    </source>
</evidence>
<keyword evidence="27" id="KW-1185">Reference proteome</keyword>
<evidence type="ECO:0000256" key="20">
    <source>
        <dbReference type="ARBA" id="ARBA00062124"/>
    </source>
</evidence>
<keyword evidence="11" id="KW-0832">Ubl conjugation</keyword>
<dbReference type="GO" id="GO:0003723">
    <property type="term" value="F:RNA binding"/>
    <property type="evidence" value="ECO:0007669"/>
    <property type="project" value="UniProtKB-UniRule"/>
</dbReference>
<dbReference type="InterPro" id="IPR035979">
    <property type="entry name" value="RBD_domain_sf"/>
</dbReference>
<evidence type="ECO:0000256" key="21">
    <source>
        <dbReference type="ARBA" id="ARBA00073773"/>
    </source>
</evidence>
<feature type="region of interest" description="Disordered" evidence="23">
    <location>
        <begin position="93"/>
        <end position="138"/>
    </location>
</feature>
<dbReference type="FunFam" id="3.30.70.330:FF:000202">
    <property type="entry name" value="HIV Tat-specific factor 1"/>
    <property type="match status" value="1"/>
</dbReference>
<dbReference type="AlphaFoldDB" id="A0A834R425"/>
<evidence type="ECO:0000256" key="23">
    <source>
        <dbReference type="SAM" id="MobiDB-lite"/>
    </source>
</evidence>
<dbReference type="Pfam" id="PF00076">
    <property type="entry name" value="RRM_1"/>
    <property type="match status" value="2"/>
</dbReference>
<evidence type="ECO:0000256" key="16">
    <source>
        <dbReference type="ARBA" id="ARBA00023163"/>
    </source>
</evidence>
<dbReference type="GO" id="GO:0005686">
    <property type="term" value="C:U2 snRNP"/>
    <property type="evidence" value="ECO:0007669"/>
    <property type="project" value="TreeGrafter"/>
</dbReference>
<dbReference type="SUPFAM" id="SSF54928">
    <property type="entry name" value="RNA-binding domain, RBD"/>
    <property type="match status" value="2"/>
</dbReference>
<keyword evidence="10" id="KW-0227">DNA damage</keyword>
<evidence type="ECO:0000256" key="5">
    <source>
        <dbReference type="ARBA" id="ARBA00022499"/>
    </source>
</evidence>
<proteinExistence type="inferred from homology"/>
<dbReference type="GO" id="GO:0006281">
    <property type="term" value="P:DNA repair"/>
    <property type="evidence" value="ECO:0007669"/>
    <property type="project" value="UniProtKB-KW"/>
</dbReference>
<evidence type="ECO:0000256" key="3">
    <source>
        <dbReference type="ARBA" id="ARBA00007747"/>
    </source>
</evidence>
<organism evidence="25">
    <name type="scientific">Sarcoptes scabiei</name>
    <name type="common">Itch mite</name>
    <name type="synonym">Acarus scabiei</name>
    <dbReference type="NCBI Taxonomy" id="52283"/>
    <lineage>
        <taxon>Eukaryota</taxon>
        <taxon>Metazoa</taxon>
        <taxon>Ecdysozoa</taxon>
        <taxon>Arthropoda</taxon>
        <taxon>Chelicerata</taxon>
        <taxon>Arachnida</taxon>
        <taxon>Acari</taxon>
        <taxon>Acariformes</taxon>
        <taxon>Sarcoptiformes</taxon>
        <taxon>Astigmata</taxon>
        <taxon>Psoroptidia</taxon>
        <taxon>Sarcoptoidea</taxon>
        <taxon>Sarcoptidae</taxon>
        <taxon>Sarcoptinae</taxon>
        <taxon>Sarcoptes</taxon>
    </lineage>
</organism>
<comment type="subunit">
    <text evidence="20">Component of the 17S U2 SnRNP complex, a ribonucleoprotein complex that contains small nuclear RNA (snRNA) U2 and a number of specific proteins. Within the 17S U2 SnRNP complex, interacts (via UHM region) directly with SF3B1. Component of a complex which is at least composed of HTATSF1/Tat-SF1, the P-TEFb complex components CDK9 and CCNT1, RNA polymerase II, SUPT5H, and NCL/nucleolin. Interacts with GTF2F2/RAP30 and POLR2A. Interacts with TCERG1/CA150. Interacts with (poly-ADP-ribosylated) RPA1; promoting HTATSF1 recruitment to DNA damage sites. Interacts (when phosphorylated) with TOPBP1; promoting recruitment of TOPBP1 to DNA damage sites during S-phase.</text>
</comment>
<keyword evidence="7" id="KW-0507">mRNA processing</keyword>
<dbReference type="Gene3D" id="3.30.70.330">
    <property type="match status" value="2"/>
</dbReference>
<evidence type="ECO:0000259" key="24">
    <source>
        <dbReference type="PROSITE" id="PS50102"/>
    </source>
</evidence>
<protein>
    <recommendedName>
        <fullName evidence="21">17S U2 SnRNP complex component HTATSF1</fullName>
    </recommendedName>
</protein>
<evidence type="ECO:0000256" key="7">
    <source>
        <dbReference type="ARBA" id="ARBA00022664"/>
    </source>
</evidence>
<reference evidence="27" key="1">
    <citation type="journal article" date="2020" name="PLoS Negl. Trop. Dis.">
        <title>High-quality nuclear genome for Sarcoptes scabiei-A critical resource for a neglected parasite.</title>
        <authorList>
            <person name="Korhonen P.K."/>
            <person name="Gasser R.B."/>
            <person name="Ma G."/>
            <person name="Wang T."/>
            <person name="Stroehlein A.J."/>
            <person name="Young N.D."/>
            <person name="Ang C.S."/>
            <person name="Fernando D.D."/>
            <person name="Lu H.C."/>
            <person name="Taylor S."/>
            <person name="Reynolds S.L."/>
            <person name="Mofiz E."/>
            <person name="Najaraj S.H."/>
            <person name="Gowda H."/>
            <person name="Madugundu A."/>
            <person name="Renuse S."/>
            <person name="Holt D."/>
            <person name="Pandey A."/>
            <person name="Papenfuss A.T."/>
            <person name="Fischer K."/>
        </authorList>
    </citation>
    <scope>NUCLEOTIDE SEQUENCE [LARGE SCALE GENOMIC DNA]</scope>
</reference>
<keyword evidence="5" id="KW-1017">Isopeptide bond</keyword>
<dbReference type="PANTHER" id="PTHR15608:SF0">
    <property type="entry name" value="HIV TAT-SPECIFIC FACTOR 1"/>
    <property type="match status" value="1"/>
</dbReference>
<dbReference type="InterPro" id="IPR012677">
    <property type="entry name" value="Nucleotide-bd_a/b_plait_sf"/>
</dbReference>
<dbReference type="EnsemblMetazoa" id="SSS_5025s_mrna">
    <property type="protein sequence ID" value="KAF7489513.1"/>
    <property type="gene ID" value="SSS_5025"/>
</dbReference>
<dbReference type="GO" id="GO:0005694">
    <property type="term" value="C:chromosome"/>
    <property type="evidence" value="ECO:0007669"/>
    <property type="project" value="UniProtKB-SubCell"/>
</dbReference>
<evidence type="ECO:0000256" key="6">
    <source>
        <dbReference type="ARBA" id="ARBA00022553"/>
    </source>
</evidence>
<evidence type="ECO:0000313" key="26">
    <source>
        <dbReference type="EnsemblMetazoa" id="KAF7489513.1"/>
    </source>
</evidence>
<reference evidence="25" key="2">
    <citation type="submission" date="2020-01" db="EMBL/GenBank/DDBJ databases">
        <authorList>
            <person name="Korhonen P.K.K."/>
            <person name="Guangxu M.G."/>
            <person name="Wang T.W."/>
            <person name="Stroehlein A.J.S."/>
            <person name="Young N.D."/>
            <person name="Ang C.-S.A."/>
            <person name="Fernando D.W.F."/>
            <person name="Lu H.L."/>
            <person name="Taylor S.T."/>
            <person name="Ehtesham M.E.M."/>
            <person name="Najaraj S.H.N."/>
            <person name="Harsha G.H.G."/>
            <person name="Madugundu A.M."/>
            <person name="Renuse S.R."/>
            <person name="Holt D.H."/>
            <person name="Pandey A.P."/>
            <person name="Papenfuss A.P."/>
            <person name="Gasser R.B.G."/>
            <person name="Fischer K.F."/>
        </authorList>
    </citation>
    <scope>NUCLEOTIDE SEQUENCE</scope>
    <source>
        <strain evidence="25">SSS_KF_BRIS2020</strain>
    </source>
</reference>
<evidence type="ECO:0000313" key="25">
    <source>
        <dbReference type="EMBL" id="KAF7489513.1"/>
    </source>
</evidence>
<dbReference type="CDD" id="cd12281">
    <property type="entry name" value="RRM1_TatSF1_like"/>
    <property type="match status" value="1"/>
</dbReference>
<keyword evidence="4" id="KW-0158">Chromosome</keyword>
<keyword evidence="8" id="KW-0747">Spliceosome</keyword>
<keyword evidence="17" id="KW-0508">mRNA splicing</keyword>
<evidence type="ECO:0000256" key="1">
    <source>
        <dbReference type="ARBA" id="ARBA00004123"/>
    </source>
</evidence>
<keyword evidence="14" id="KW-0805">Transcription regulation</keyword>
<evidence type="ECO:0000313" key="27">
    <source>
        <dbReference type="Proteomes" id="UP000070412"/>
    </source>
</evidence>
<evidence type="ECO:0000256" key="9">
    <source>
        <dbReference type="ARBA" id="ARBA00022737"/>
    </source>
</evidence>